<protein>
    <submittedName>
        <fullName evidence="1">MoaD/ThiS family protein</fullName>
    </submittedName>
</protein>
<dbReference type="Proteomes" id="UP000769766">
    <property type="component" value="Unassembled WGS sequence"/>
</dbReference>
<evidence type="ECO:0000313" key="2">
    <source>
        <dbReference type="Proteomes" id="UP000769766"/>
    </source>
</evidence>
<accession>A0A932CQD2</accession>
<dbReference type="InterPro" id="IPR016155">
    <property type="entry name" value="Mopterin_synth/thiamin_S_b"/>
</dbReference>
<dbReference type="Gene3D" id="3.10.20.30">
    <property type="match status" value="1"/>
</dbReference>
<dbReference type="Pfam" id="PF02597">
    <property type="entry name" value="ThiS"/>
    <property type="match status" value="1"/>
</dbReference>
<reference evidence="1" key="1">
    <citation type="submission" date="2020-07" db="EMBL/GenBank/DDBJ databases">
        <title>Huge and variable diversity of episymbiotic CPR bacteria and DPANN archaea in groundwater ecosystems.</title>
        <authorList>
            <person name="He C.Y."/>
            <person name="Keren R."/>
            <person name="Whittaker M."/>
            <person name="Farag I.F."/>
            <person name="Doudna J."/>
            <person name="Cate J.H.D."/>
            <person name="Banfield J.F."/>
        </authorList>
    </citation>
    <scope>NUCLEOTIDE SEQUENCE</scope>
    <source>
        <strain evidence="1">NC_groundwater_672_Ag_B-0.1um_62_36</strain>
    </source>
</reference>
<evidence type="ECO:0000313" key="1">
    <source>
        <dbReference type="EMBL" id="MBI2877553.1"/>
    </source>
</evidence>
<dbReference type="AlphaFoldDB" id="A0A932CQD2"/>
<dbReference type="SUPFAM" id="SSF54285">
    <property type="entry name" value="MoaD/ThiS"/>
    <property type="match status" value="1"/>
</dbReference>
<dbReference type="InterPro" id="IPR003749">
    <property type="entry name" value="ThiS/MoaD-like"/>
</dbReference>
<name>A0A932CQD2_UNCTE</name>
<sequence>MIKVKVKPFFQIKKALGREELEIELEEGGTIVSLLRKLAEVSGDGIELIDPETGGIRSFYRVLLDGRDYRCLEERQHTRLSEGNVISLFPPIAGGRD</sequence>
<gene>
    <name evidence="1" type="ORF">HYY20_11795</name>
</gene>
<organism evidence="1 2">
    <name type="scientific">Tectimicrobiota bacterium</name>
    <dbReference type="NCBI Taxonomy" id="2528274"/>
    <lineage>
        <taxon>Bacteria</taxon>
        <taxon>Pseudomonadati</taxon>
        <taxon>Nitrospinota/Tectimicrobiota group</taxon>
        <taxon>Candidatus Tectimicrobiota</taxon>
    </lineage>
</organism>
<comment type="caution">
    <text evidence="1">The sequence shown here is derived from an EMBL/GenBank/DDBJ whole genome shotgun (WGS) entry which is preliminary data.</text>
</comment>
<dbReference type="InterPro" id="IPR012675">
    <property type="entry name" value="Beta-grasp_dom_sf"/>
</dbReference>
<dbReference type="CDD" id="cd17040">
    <property type="entry name" value="Ubl_MoaD_like"/>
    <property type="match status" value="1"/>
</dbReference>
<proteinExistence type="predicted"/>
<dbReference type="EMBL" id="JACPRF010000362">
    <property type="protein sequence ID" value="MBI2877553.1"/>
    <property type="molecule type" value="Genomic_DNA"/>
</dbReference>